<feature type="region of interest" description="Disordered" evidence="2">
    <location>
        <begin position="250"/>
        <end position="286"/>
    </location>
</feature>
<name>A0A9W6XGE3_9STRA</name>
<dbReference type="EMBL" id="BSXT01001098">
    <property type="protein sequence ID" value="GMF38604.1"/>
    <property type="molecule type" value="Genomic_DNA"/>
</dbReference>
<accession>A0A9W6XGE3</accession>
<keyword evidence="1" id="KW-0175">Coiled coil</keyword>
<dbReference type="OrthoDB" id="124458at2759"/>
<protein>
    <submittedName>
        <fullName evidence="3">Unnamed protein product</fullName>
    </submittedName>
</protein>
<evidence type="ECO:0000313" key="3">
    <source>
        <dbReference type="EMBL" id="GMF38604.1"/>
    </source>
</evidence>
<sequence length="398" mass="43978">MDFPSSLTFDVSRASQGSDIVPSTANPHVCASETSQTSSQVTLTPNLPVSATNTSQALGTAILSSQLAASSVEESQGSNFSTFDIAKNSQPVTRKQTKSKRARRTMWHNDGPNDSVSSLSVILDWITTQGNYKRWRGGDKQSGETKNAIAAQISGLIQASGVKTQRKSKDIITKIGQLEQSYRDAVDFLSNTGAGITDETSLQEAILRRCPHYDVLKEVMDDRPSTRPLLTNEDMSFGLEGTTEPAEFGIDTGGADHLEPSRKKQQRSNTGVRSLSSIRPRSPSVSSTLSEWSELNATLAKSKALDREDNKLLHDEKMAIKRDQFQRTVQLEERRVICKEDETKSRILLIQAQVAKEQLQAKREEILLKVELARSRKRLRDEGIPDAEIDELLPTSMC</sequence>
<organism evidence="3 4">
    <name type="scientific">Phytophthora fragariaefolia</name>
    <dbReference type="NCBI Taxonomy" id="1490495"/>
    <lineage>
        <taxon>Eukaryota</taxon>
        <taxon>Sar</taxon>
        <taxon>Stramenopiles</taxon>
        <taxon>Oomycota</taxon>
        <taxon>Peronosporomycetes</taxon>
        <taxon>Peronosporales</taxon>
        <taxon>Peronosporaceae</taxon>
        <taxon>Phytophthora</taxon>
    </lineage>
</organism>
<keyword evidence="4" id="KW-1185">Reference proteome</keyword>
<proteinExistence type="predicted"/>
<feature type="coiled-coil region" evidence="1">
    <location>
        <begin position="349"/>
        <end position="376"/>
    </location>
</feature>
<dbReference type="AlphaFoldDB" id="A0A9W6XGE3"/>
<reference evidence="3" key="1">
    <citation type="submission" date="2023-04" db="EMBL/GenBank/DDBJ databases">
        <title>Phytophthora fragariaefolia NBRC 109709.</title>
        <authorList>
            <person name="Ichikawa N."/>
            <person name="Sato H."/>
            <person name="Tonouchi N."/>
        </authorList>
    </citation>
    <scope>NUCLEOTIDE SEQUENCE</scope>
    <source>
        <strain evidence="3">NBRC 109709</strain>
    </source>
</reference>
<feature type="region of interest" description="Disordered" evidence="2">
    <location>
        <begin position="82"/>
        <end position="111"/>
    </location>
</feature>
<gene>
    <name evidence="3" type="ORF">Pfra01_001119000</name>
</gene>
<evidence type="ECO:0000256" key="2">
    <source>
        <dbReference type="SAM" id="MobiDB-lite"/>
    </source>
</evidence>
<feature type="compositionally biased region" description="Low complexity" evidence="2">
    <location>
        <begin position="272"/>
        <end position="286"/>
    </location>
</feature>
<dbReference type="Proteomes" id="UP001165121">
    <property type="component" value="Unassembled WGS sequence"/>
</dbReference>
<evidence type="ECO:0000256" key="1">
    <source>
        <dbReference type="SAM" id="Coils"/>
    </source>
</evidence>
<dbReference type="PANTHER" id="PTHR33324">
    <property type="entry name" value="EXPRESSED PROTEIN"/>
    <property type="match status" value="1"/>
</dbReference>
<feature type="region of interest" description="Disordered" evidence="2">
    <location>
        <begin position="1"/>
        <end position="42"/>
    </location>
</feature>
<dbReference type="PANTHER" id="PTHR33324:SF2">
    <property type="entry name" value="MYB_SANT-LIKE DNA-BINDING DOMAIN-CONTAINING PROTEIN"/>
    <property type="match status" value="1"/>
</dbReference>
<comment type="caution">
    <text evidence="3">The sequence shown here is derived from an EMBL/GenBank/DDBJ whole genome shotgun (WGS) entry which is preliminary data.</text>
</comment>
<feature type="compositionally biased region" description="Basic residues" evidence="2">
    <location>
        <begin position="95"/>
        <end position="106"/>
    </location>
</feature>
<evidence type="ECO:0000313" key="4">
    <source>
        <dbReference type="Proteomes" id="UP001165121"/>
    </source>
</evidence>
<feature type="compositionally biased region" description="Polar residues" evidence="2">
    <location>
        <begin position="82"/>
        <end position="94"/>
    </location>
</feature>